<reference evidence="5" key="1">
    <citation type="journal article" date="2020" name="Nat. Commun.">
        <title>Large-scale genome sequencing of mycorrhizal fungi provides insights into the early evolution of symbiotic traits.</title>
        <authorList>
            <person name="Miyauchi S."/>
            <person name="Kiss E."/>
            <person name="Kuo A."/>
            <person name="Drula E."/>
            <person name="Kohler A."/>
            <person name="Sanchez-Garcia M."/>
            <person name="Morin E."/>
            <person name="Andreopoulos B."/>
            <person name="Barry K.W."/>
            <person name="Bonito G."/>
            <person name="Buee M."/>
            <person name="Carver A."/>
            <person name="Chen C."/>
            <person name="Cichocki N."/>
            <person name="Clum A."/>
            <person name="Culley D."/>
            <person name="Crous P.W."/>
            <person name="Fauchery L."/>
            <person name="Girlanda M."/>
            <person name="Hayes R.D."/>
            <person name="Keri Z."/>
            <person name="LaButti K."/>
            <person name="Lipzen A."/>
            <person name="Lombard V."/>
            <person name="Magnuson J."/>
            <person name="Maillard F."/>
            <person name="Murat C."/>
            <person name="Nolan M."/>
            <person name="Ohm R.A."/>
            <person name="Pangilinan J."/>
            <person name="Pereira M.F."/>
            <person name="Perotto S."/>
            <person name="Peter M."/>
            <person name="Pfister S."/>
            <person name="Riley R."/>
            <person name="Sitrit Y."/>
            <person name="Stielow J.B."/>
            <person name="Szollosi G."/>
            <person name="Zifcakova L."/>
            <person name="Stursova M."/>
            <person name="Spatafora J.W."/>
            <person name="Tedersoo L."/>
            <person name="Vaario L.M."/>
            <person name="Yamada A."/>
            <person name="Yan M."/>
            <person name="Wang P."/>
            <person name="Xu J."/>
            <person name="Bruns T."/>
            <person name="Baldrian P."/>
            <person name="Vilgalys R."/>
            <person name="Dunand C."/>
            <person name="Henrissat B."/>
            <person name="Grigoriev I.V."/>
            <person name="Hibbett D."/>
            <person name="Nagy L.G."/>
            <person name="Martin F.M."/>
        </authorList>
    </citation>
    <scope>NUCLEOTIDE SEQUENCE</scope>
    <source>
        <strain evidence="5">UP504</strain>
    </source>
</reference>
<keyword evidence="6" id="KW-1185">Reference proteome</keyword>
<accession>A0A9P6AVJ5</accession>
<organism evidence="5 6">
    <name type="scientific">Hydnum rufescens UP504</name>
    <dbReference type="NCBI Taxonomy" id="1448309"/>
    <lineage>
        <taxon>Eukaryota</taxon>
        <taxon>Fungi</taxon>
        <taxon>Dikarya</taxon>
        <taxon>Basidiomycota</taxon>
        <taxon>Agaricomycotina</taxon>
        <taxon>Agaricomycetes</taxon>
        <taxon>Cantharellales</taxon>
        <taxon>Hydnaceae</taxon>
        <taxon>Hydnum</taxon>
    </lineage>
</organism>
<proteinExistence type="predicted"/>
<name>A0A9P6AVJ5_9AGAM</name>
<dbReference type="AlphaFoldDB" id="A0A9P6AVJ5"/>
<comment type="caution">
    <text evidence="5">The sequence shown here is derived from an EMBL/GenBank/DDBJ whole genome shotgun (WGS) entry which is preliminary data.</text>
</comment>
<sequence length="229" mass="25533">MATDTTRYLMCLLEGDSLPFIITAPMNVSISFLKHEIKADHAGDLQGINTQDLTLWKVEADEPTSPGRTLVARIHARGDFSGFARELDDPSHLVSDVFPVPPSSSPPPYYLHDVLLVIPPQDGQQAQLDDLEMRRTISVRQGRDAPAPSSAAKLPETLDFQFIYSIPPFHNSSSHWTDPALILTADDYRNAHEYIKLSSDLYITEPLRREVILASLKSAIHFDILSITN</sequence>
<dbReference type="OrthoDB" id="2374531at2759"/>
<dbReference type="GO" id="GO:0005576">
    <property type="term" value="C:extracellular region"/>
    <property type="evidence" value="ECO:0007669"/>
    <property type="project" value="UniProtKB-SubCell"/>
</dbReference>
<keyword evidence="3" id="KW-0964">Secreted</keyword>
<evidence type="ECO:0000313" key="6">
    <source>
        <dbReference type="Proteomes" id="UP000886523"/>
    </source>
</evidence>
<evidence type="ECO:0000256" key="2">
    <source>
        <dbReference type="ARBA" id="ARBA00004613"/>
    </source>
</evidence>
<dbReference type="Proteomes" id="UP000886523">
    <property type="component" value="Unassembled WGS sequence"/>
</dbReference>
<evidence type="ECO:0000256" key="1">
    <source>
        <dbReference type="ARBA" id="ARBA00004340"/>
    </source>
</evidence>
<comment type="subcellular location">
    <subcellularLocation>
        <location evidence="1">Host cell</location>
    </subcellularLocation>
    <subcellularLocation>
        <location evidence="2">Secreted</location>
    </subcellularLocation>
</comment>
<dbReference type="GO" id="GO:0043657">
    <property type="term" value="C:host cell"/>
    <property type="evidence" value="ECO:0007669"/>
    <property type="project" value="UniProtKB-SubCell"/>
</dbReference>
<evidence type="ECO:0000313" key="5">
    <source>
        <dbReference type="EMBL" id="KAF9512705.1"/>
    </source>
</evidence>
<dbReference type="EMBL" id="MU128983">
    <property type="protein sequence ID" value="KAF9512705.1"/>
    <property type="molecule type" value="Genomic_DNA"/>
</dbReference>
<feature type="domain" description="Crinkler effector protein N-terminal" evidence="4">
    <location>
        <begin position="9"/>
        <end position="103"/>
    </location>
</feature>
<protein>
    <recommendedName>
        <fullName evidence="4">Crinkler effector protein N-terminal domain-containing protein</fullName>
    </recommendedName>
</protein>
<dbReference type="InterPro" id="IPR045379">
    <property type="entry name" value="Crinkler_N"/>
</dbReference>
<gene>
    <name evidence="5" type="ORF">BS47DRAFT_1394017</name>
</gene>
<evidence type="ECO:0000256" key="3">
    <source>
        <dbReference type="ARBA" id="ARBA00022525"/>
    </source>
</evidence>
<evidence type="ECO:0000259" key="4">
    <source>
        <dbReference type="Pfam" id="PF20147"/>
    </source>
</evidence>
<dbReference type="Pfam" id="PF20147">
    <property type="entry name" value="Crinkler"/>
    <property type="match status" value="1"/>
</dbReference>